<name>A0ABP7GV37_9FLAO</name>
<sequence>MRKKLLFSVLKSGINFFKNNSNVKSQKSNTILILVLAISLLVANKAQAQFSETFESGIPNTWSLINNGVGTSDWMATTDGYLGTNAVSINPSADNIGDGNMAQYFLVTPQITIPQNGEIHFYTKQISEVNNGAQYQVRLSTAAQPDINGFNVTLQTYTEATLNVGSQTSYEKKVITIPESIPAGFNIYLAFVAVNTQNGVSPTGDEWFIDNLSVLEGCTEIDDSTVSIDDITVDSAEVTWTHPSATNFEIQILPEGGTPASSGIPVTGTSYTLMNLDPDTSFDIYLSAICDNDTQSEFTGPYNFNTLKYGLSCEFPIEIPDISSTPYVLAENLADWVNEEVSYSTQGSNCISGTSTANYLRGDKIFLSYTPTEDGLLSLSQTTFTGGDSTNNCYNGRSSLFVYDSCAEVGVNCLAGTTTRNGFVPSEINNFLVQAGQTYIVVVSSELSSGAGICLELEISSPTCAPPSEMTFNSLTENSVTFSWDNIGGFADSWEYAVVSAGSGEPVGSGTLTNTNTDNLINSGLAPGTAYDLYIRSVCDGAPGIWSAPSTFTTQCMVFNTPYSTDFNNATNENPEPCWTIIDANNDGNQWSFIGGYPTVRTDLSRYENHDLYVSPQVNFEGTPKRLRFKHRATQGESTYTVKLSTTGVGVDNFTTIVIPETTINNTAFQEVMVDLPEVTGNVNIAWIVEPNNTETALRVSIDDVVIEDKPTCPDPINPFVLNVTETSAWLFWTVGEEETQWEVAIQDLDSGEPTGSGTLVSSNFPYIATDLEPGTQYEFYVRAYCAADDQSQWVGPVAFTTLCTSYDTPFFESFNDDDDDTQKFCWDTSNGGWTISETKAEIGGGTNAYLISPAINIDGVKELKFKYRAEILFILGNLIPPRHGFEVLMSTTNNNPSSFTTEVVPFEVITNSGYIEKSAIIEGNGTIYIAFRVPPEFSGPSSRLNIDDVSIDEAPPCPIPSSLNVDTVTATGAEISWTAGYQEDMWNIVVQPEGTGAPTGTGISVDTNSYSAIGLEADSAYEVYLQSNCANGTSEWFGPVNFTTICTPYVAPFVETFNSDSATKNCWIVIDDNYDLDTWELNNTAYPYEGDQTAAMFTGHNGRNEDWLISPTITITENQRLRYYYRVNDSFFTEDLEVLLSTNGTGIDQFTTVLYDNDDDPVLINNEEYRVKIINFPSGITGDINIAFHVPFYASTSAYRGQTLIIDNVNIEDIPECPEIVNITTGNLTDTEVQLSWEENGTVSPWEISVQPAGTNAPVGDTDPTYLYNATTNPFTITGLTASTAYDIYVRSACDNGDGPWTGPIEVTTLCSFENLCQYTFVLTSNTDVSAELQLSQNNQEVSQVFPFEGEDAQEFPVLLCNGVEFSLYFDTVGTYAPQYANYSFEIRDSSNTVVYSSTESLIPRTTVYSGYSSCGNITCPTPTDLSVNEMSVFSWSPGDSETEWEVAIQPVDNGTIPQSGTIVSTNSYTPTLSDFVDPYAVTYEYFVRAVCGAGDESYWAGPYVFVRNDDISNAITLPINAGQTCNESSINASFINTTASSESMSCNGLNAGDVWFNFTAESSVHIFELNDFTGNFRGEVNSEPPYPDITMTLYKDNGAGNLEEMTCTYDNVLVAMYASKLIEGDNYKLRLTLNGTEANMHKFSVCVKTPEDGCDFNMAINGGFEIPVLEGLSGVNTIISIRTIPGWRQNLENSNSVFIWETLNAPGFSPYEGGQMAQVRTDGEPVNPNDPNIKGLYRDFDTSEITLLEYSFAHTGRFDGNVMELLAGPPEGPFTTVTTHLADQQWRIISGDYQVPEGQDVTRFFFRANGPDNIGNLLDDVRFTANNEIITESFEVDCTNPTASVEANGTGTWLPSDANPGDVTIADANSNNTTITGFVVPGTYTFTWQTSHCSYDIELAYNGISDVPTVETPIDYCLNDTAEPLTATPTGTYSLVWYTQATGGTGSTTAPTPSTATVGSTSYYVANMDENGCESPRVEIEVNINDTITPELSFSYETVCIVTSENPMPELTAGFVQGGEFSSTTLTVDATTGEIDITSATAGSHDILYTYNGDAETCTLAGTYTASIEFTASTTPVTTFDYGTEPFCLLAGDTTMPNLAAGFTMGGEFSSTTLTVDATTGEVDLTSGVEGMHDIVYTYVADEANCIEESVFTVSIEIVETITPVTAFTYSEDLYCTDSENVTPSLGTDFTPGGTFTAETGLIIDATTGEINPSASTTGNYTITYSVLEDLTICQEASTSTFMVTVLESTNPTTTFDYGVDSFCLLTGDTVLPNLDAGFTVGGTFSSATLTVDATTGEIDLASGAAGTHDITYTYSGDPENCMASGSYTTSIVIDELTTTNTTFTYTNDMYCADSDNIFPVFGTDFTTGGTFTAESGLVIDATTGEINVSASTLGNYTVTYHINDNIANCIQGSVSTFMITVLDTVEIAVEGACEASEYWLTASPVGNSFDPNEVTYVWMDANGNEVGQDSETFNVTAYAAQNPGTTIPAQFTVTVIFGGCSSTTSFTTETLSCNDIPRGISPDGNGKNDSFDLSGFGVVDLQVFNRYGKKVYNFKGTYVNQWHGQSNKGDELPDGTYFYNIAKKDGSTVTGWVYINRSH</sequence>
<dbReference type="Pfam" id="PF13585">
    <property type="entry name" value="CHU_C"/>
    <property type="match status" value="1"/>
</dbReference>
<protein>
    <recommendedName>
        <fullName evidence="2">Fibronectin type-III domain-containing protein</fullName>
    </recommendedName>
</protein>
<dbReference type="Gene3D" id="2.60.40.10">
    <property type="entry name" value="Immunoglobulins"/>
    <property type="match status" value="5"/>
</dbReference>
<dbReference type="NCBIfam" id="NF038128">
    <property type="entry name" value="choice_anch_J"/>
    <property type="match status" value="4"/>
</dbReference>
<dbReference type="InterPro" id="IPR026341">
    <property type="entry name" value="T9SS_type_B"/>
</dbReference>
<organism evidence="3 4">
    <name type="scientific">Corallibacter vietnamensis</name>
    <dbReference type="NCBI Taxonomy" id="904130"/>
    <lineage>
        <taxon>Bacteria</taxon>
        <taxon>Pseudomonadati</taxon>
        <taxon>Bacteroidota</taxon>
        <taxon>Flavobacteriia</taxon>
        <taxon>Flavobacteriales</taxon>
        <taxon>Flavobacteriaceae</taxon>
        <taxon>Corallibacter</taxon>
    </lineage>
</organism>
<feature type="domain" description="Fibronectin type-III" evidence="2">
    <location>
        <begin position="222"/>
        <end position="309"/>
    </location>
</feature>
<dbReference type="SUPFAM" id="SSF49265">
    <property type="entry name" value="Fibronectin type III"/>
    <property type="match status" value="3"/>
</dbReference>
<dbReference type="InterPro" id="IPR044023">
    <property type="entry name" value="Ig_7"/>
</dbReference>
<evidence type="ECO:0000259" key="2">
    <source>
        <dbReference type="PROSITE" id="PS50853"/>
    </source>
</evidence>
<keyword evidence="1" id="KW-0677">Repeat</keyword>
<dbReference type="PROSITE" id="PS50853">
    <property type="entry name" value="FN3"/>
    <property type="match status" value="5"/>
</dbReference>
<accession>A0ABP7GV37</accession>
<dbReference type="RefSeq" id="WP_344726897.1">
    <property type="nucleotide sequence ID" value="NZ_BAABBI010000001.1"/>
</dbReference>
<feature type="domain" description="Fibronectin type-III" evidence="2">
    <location>
        <begin position="466"/>
        <end position="557"/>
    </location>
</feature>
<feature type="domain" description="Fibronectin type-III" evidence="2">
    <location>
        <begin position="715"/>
        <end position="805"/>
    </location>
</feature>
<dbReference type="PANTHER" id="PTHR46708">
    <property type="entry name" value="TENASCIN"/>
    <property type="match status" value="1"/>
</dbReference>
<dbReference type="PANTHER" id="PTHR46708:SF2">
    <property type="entry name" value="FIBRONECTIN TYPE-III DOMAIN-CONTAINING PROTEIN"/>
    <property type="match status" value="1"/>
</dbReference>
<evidence type="ECO:0000313" key="4">
    <source>
        <dbReference type="Proteomes" id="UP001501456"/>
    </source>
</evidence>
<dbReference type="Proteomes" id="UP001501456">
    <property type="component" value="Unassembled WGS sequence"/>
</dbReference>
<dbReference type="InterPro" id="IPR036116">
    <property type="entry name" value="FN3_sf"/>
</dbReference>
<evidence type="ECO:0000256" key="1">
    <source>
        <dbReference type="ARBA" id="ARBA00022737"/>
    </source>
</evidence>
<comment type="caution">
    <text evidence="3">The sequence shown here is derived from an EMBL/GenBank/DDBJ whole genome shotgun (WGS) entry which is preliminary data.</text>
</comment>
<evidence type="ECO:0000313" key="3">
    <source>
        <dbReference type="EMBL" id="GAA3776581.1"/>
    </source>
</evidence>
<dbReference type="EMBL" id="BAABBI010000001">
    <property type="protein sequence ID" value="GAA3776581.1"/>
    <property type="molecule type" value="Genomic_DNA"/>
</dbReference>
<feature type="domain" description="Fibronectin type-III" evidence="2">
    <location>
        <begin position="1220"/>
        <end position="1313"/>
    </location>
</feature>
<dbReference type="InterPro" id="IPR013783">
    <property type="entry name" value="Ig-like_fold"/>
</dbReference>
<keyword evidence="4" id="KW-1185">Reference proteome</keyword>
<reference evidence="4" key="1">
    <citation type="journal article" date="2019" name="Int. J. Syst. Evol. Microbiol.">
        <title>The Global Catalogue of Microorganisms (GCM) 10K type strain sequencing project: providing services to taxonomists for standard genome sequencing and annotation.</title>
        <authorList>
            <consortium name="The Broad Institute Genomics Platform"/>
            <consortium name="The Broad Institute Genome Sequencing Center for Infectious Disease"/>
            <person name="Wu L."/>
            <person name="Ma J."/>
        </authorList>
    </citation>
    <scope>NUCLEOTIDE SEQUENCE [LARGE SCALE GENOMIC DNA]</scope>
    <source>
        <strain evidence="4">JCM 17525</strain>
    </source>
</reference>
<dbReference type="SMART" id="SM00060">
    <property type="entry name" value="FN3"/>
    <property type="match status" value="6"/>
</dbReference>
<dbReference type="Pfam" id="PF00041">
    <property type="entry name" value="fn3"/>
    <property type="match status" value="4"/>
</dbReference>
<dbReference type="Pfam" id="PF19081">
    <property type="entry name" value="Ig_7"/>
    <property type="match status" value="1"/>
</dbReference>
<dbReference type="Pfam" id="PF07675">
    <property type="entry name" value="Cleaved_Adhesin"/>
    <property type="match status" value="4"/>
</dbReference>
<dbReference type="InterPro" id="IPR011628">
    <property type="entry name" value="Cleaved_adhesin"/>
</dbReference>
<gene>
    <name evidence="3" type="ORF">GCM10022271_05910</name>
</gene>
<dbReference type="InterPro" id="IPR003961">
    <property type="entry name" value="FN3_dom"/>
</dbReference>
<proteinExistence type="predicted"/>
<dbReference type="Gene3D" id="2.60.120.200">
    <property type="match status" value="4"/>
</dbReference>
<dbReference type="CDD" id="cd00063">
    <property type="entry name" value="FN3"/>
    <property type="match status" value="5"/>
</dbReference>
<dbReference type="NCBIfam" id="TIGR04131">
    <property type="entry name" value="Bac_Flav_CTERM"/>
    <property type="match status" value="1"/>
</dbReference>
<feature type="domain" description="Fibronectin type-III" evidence="2">
    <location>
        <begin position="960"/>
        <end position="1048"/>
    </location>
</feature>
<dbReference type="InterPro" id="IPR050991">
    <property type="entry name" value="ECM_Regulatory_Proteins"/>
</dbReference>